<evidence type="ECO:0000313" key="2">
    <source>
        <dbReference type="Proteomes" id="UP001255185"/>
    </source>
</evidence>
<gene>
    <name evidence="1" type="ORF">J2X31_000964</name>
</gene>
<sequence length="57" mass="6548">MSKKAVTKTDDFHAKVMKGLKLSYERLIQSKIEKNQSVVIMREGKVITIKASELRKI</sequence>
<evidence type="ECO:0008006" key="3">
    <source>
        <dbReference type="Google" id="ProtNLM"/>
    </source>
</evidence>
<evidence type="ECO:0000313" key="1">
    <source>
        <dbReference type="EMBL" id="MDR6966964.1"/>
    </source>
</evidence>
<comment type="caution">
    <text evidence="1">The sequence shown here is derived from an EMBL/GenBank/DDBJ whole genome shotgun (WGS) entry which is preliminary data.</text>
</comment>
<protein>
    <recommendedName>
        <fullName evidence="3">Antitoxin</fullName>
    </recommendedName>
</protein>
<keyword evidence="2" id="KW-1185">Reference proteome</keyword>
<dbReference type="RefSeq" id="WP_310024880.1">
    <property type="nucleotide sequence ID" value="NZ_JAVDVI010000003.1"/>
</dbReference>
<reference evidence="1 2" key="1">
    <citation type="submission" date="2023-07" db="EMBL/GenBank/DDBJ databases">
        <title>Sorghum-associated microbial communities from plants grown in Nebraska, USA.</title>
        <authorList>
            <person name="Schachtman D."/>
        </authorList>
    </citation>
    <scope>NUCLEOTIDE SEQUENCE [LARGE SCALE GENOMIC DNA]</scope>
    <source>
        <strain evidence="1 2">3773</strain>
    </source>
</reference>
<proteinExistence type="predicted"/>
<name>A0ABU1TLX6_9FLAO</name>
<dbReference type="Proteomes" id="UP001255185">
    <property type="component" value="Unassembled WGS sequence"/>
</dbReference>
<organism evidence="1 2">
    <name type="scientific">Flavobacterium arsenatis</name>
    <dbReference type="NCBI Taxonomy" id="1484332"/>
    <lineage>
        <taxon>Bacteria</taxon>
        <taxon>Pseudomonadati</taxon>
        <taxon>Bacteroidota</taxon>
        <taxon>Flavobacteriia</taxon>
        <taxon>Flavobacteriales</taxon>
        <taxon>Flavobacteriaceae</taxon>
        <taxon>Flavobacterium</taxon>
    </lineage>
</organism>
<dbReference type="EMBL" id="JAVDVI010000003">
    <property type="protein sequence ID" value="MDR6966964.1"/>
    <property type="molecule type" value="Genomic_DNA"/>
</dbReference>
<accession>A0ABU1TLX6</accession>